<reference evidence="2" key="1">
    <citation type="submission" date="2022-11" db="UniProtKB">
        <authorList>
            <consortium name="WormBaseParasite"/>
        </authorList>
    </citation>
    <scope>IDENTIFICATION</scope>
</reference>
<dbReference type="WBParaSite" id="jg6685">
    <property type="protein sequence ID" value="jg6685"/>
    <property type="gene ID" value="jg6685"/>
</dbReference>
<evidence type="ECO:0000313" key="1">
    <source>
        <dbReference type="Proteomes" id="UP000887574"/>
    </source>
</evidence>
<sequence>MITCYFMVELATEHARSTYIAWLSKLYRCFRSSWSRNIQIVAFDCNWSYHNRETRDLFLTDAGFALLVIHDVAGDQHICITFKADQRRFPLNSQRLFAEAWNRPMVASVNSRFFTGIRCTDRRLEQIIIVAAMCTFHTGCNWDKSELAFKRRMV</sequence>
<name>A0A915EJQ1_9BILA</name>
<evidence type="ECO:0000313" key="2">
    <source>
        <dbReference type="WBParaSite" id="jg6685"/>
    </source>
</evidence>
<accession>A0A915EJQ1</accession>
<dbReference type="Proteomes" id="UP000887574">
    <property type="component" value="Unplaced"/>
</dbReference>
<proteinExistence type="predicted"/>
<protein>
    <submittedName>
        <fullName evidence="2">Transposase</fullName>
    </submittedName>
</protein>
<keyword evidence="1" id="KW-1185">Reference proteome</keyword>
<organism evidence="1 2">
    <name type="scientific">Ditylenchus dipsaci</name>
    <dbReference type="NCBI Taxonomy" id="166011"/>
    <lineage>
        <taxon>Eukaryota</taxon>
        <taxon>Metazoa</taxon>
        <taxon>Ecdysozoa</taxon>
        <taxon>Nematoda</taxon>
        <taxon>Chromadorea</taxon>
        <taxon>Rhabditida</taxon>
        <taxon>Tylenchina</taxon>
        <taxon>Tylenchomorpha</taxon>
        <taxon>Sphaerularioidea</taxon>
        <taxon>Anguinidae</taxon>
        <taxon>Anguininae</taxon>
        <taxon>Ditylenchus</taxon>
    </lineage>
</organism>
<dbReference type="AlphaFoldDB" id="A0A915EJQ1"/>